<dbReference type="Proteomes" id="UP000046392">
    <property type="component" value="Unplaced"/>
</dbReference>
<protein>
    <submittedName>
        <fullName evidence="2">AAA_11 domain-containing protein</fullName>
    </submittedName>
</protein>
<dbReference type="WBParaSite" id="SPAL_0000494025.1">
    <property type="protein sequence ID" value="SPAL_0000494025.1"/>
    <property type="gene ID" value="SPAL_0000494025"/>
</dbReference>
<evidence type="ECO:0000313" key="1">
    <source>
        <dbReference type="Proteomes" id="UP000046392"/>
    </source>
</evidence>
<evidence type="ECO:0000313" key="2">
    <source>
        <dbReference type="WBParaSite" id="SPAL_0000494025.1"/>
    </source>
</evidence>
<name>A0A0N5BG33_STREA</name>
<keyword evidence="1" id="KW-1185">Reference proteome</keyword>
<sequence length="102" mass="11724">MQKILYNIFQKIRRDDNGNPDKTDNEIIVVGIEKEPQPSLYCNKDIRILKNKDDTGSHDLIIRKKDIILLDALNPILETSFGVIIVPTRELATHIDEQATRL</sequence>
<reference evidence="2" key="1">
    <citation type="submission" date="2017-02" db="UniProtKB">
        <authorList>
            <consortium name="WormBaseParasite"/>
        </authorList>
    </citation>
    <scope>IDENTIFICATION</scope>
</reference>
<accession>A0A0N5BG33</accession>
<organism evidence="1 2">
    <name type="scientific">Strongyloides papillosus</name>
    <name type="common">Intestinal threadworm</name>
    <dbReference type="NCBI Taxonomy" id="174720"/>
    <lineage>
        <taxon>Eukaryota</taxon>
        <taxon>Metazoa</taxon>
        <taxon>Ecdysozoa</taxon>
        <taxon>Nematoda</taxon>
        <taxon>Chromadorea</taxon>
        <taxon>Rhabditida</taxon>
        <taxon>Tylenchina</taxon>
        <taxon>Panagrolaimomorpha</taxon>
        <taxon>Strongyloidoidea</taxon>
        <taxon>Strongyloididae</taxon>
        <taxon>Strongyloides</taxon>
    </lineage>
</organism>
<proteinExistence type="predicted"/>
<dbReference type="AlphaFoldDB" id="A0A0N5BG33"/>